<keyword evidence="5" id="KW-1185">Reference proteome</keyword>
<dbReference type="PATRIC" id="fig|273678.4.peg.52"/>
<keyword evidence="3" id="KW-0732">Signal</keyword>
<dbReference type="AlphaFoldDB" id="A0A0M2HWQ4"/>
<evidence type="ECO:0000256" key="2">
    <source>
        <dbReference type="ARBA" id="ARBA00022448"/>
    </source>
</evidence>
<evidence type="ECO:0000313" key="5">
    <source>
        <dbReference type="Proteomes" id="UP000033900"/>
    </source>
</evidence>
<dbReference type="OrthoDB" id="8663148at2"/>
<dbReference type="PANTHER" id="PTHR43649">
    <property type="entry name" value="ARABINOSE-BINDING PROTEIN-RELATED"/>
    <property type="match status" value="1"/>
</dbReference>
<dbReference type="InterPro" id="IPR050490">
    <property type="entry name" value="Bact_solute-bd_prot1"/>
</dbReference>
<dbReference type="EMBL" id="JYJB01000003">
    <property type="protein sequence ID" value="KJL49350.1"/>
    <property type="molecule type" value="Genomic_DNA"/>
</dbReference>
<dbReference type="RefSeq" id="WP_045255764.1">
    <property type="nucleotide sequence ID" value="NZ_JYJB01000003.1"/>
</dbReference>
<feature type="signal peptide" evidence="3">
    <location>
        <begin position="1"/>
        <end position="24"/>
    </location>
</feature>
<accession>A0A0M2HWQ4</accession>
<dbReference type="Pfam" id="PF01547">
    <property type="entry name" value="SBP_bac_1"/>
    <property type="match status" value="1"/>
</dbReference>
<dbReference type="Proteomes" id="UP000033900">
    <property type="component" value="Unassembled WGS sequence"/>
</dbReference>
<feature type="chain" id="PRO_5005634437" evidence="3">
    <location>
        <begin position="25"/>
        <end position="439"/>
    </location>
</feature>
<evidence type="ECO:0000256" key="3">
    <source>
        <dbReference type="SAM" id="SignalP"/>
    </source>
</evidence>
<organism evidence="4 5">
    <name type="scientific">Microbacterium hydrocarbonoxydans</name>
    <dbReference type="NCBI Taxonomy" id="273678"/>
    <lineage>
        <taxon>Bacteria</taxon>
        <taxon>Bacillati</taxon>
        <taxon>Actinomycetota</taxon>
        <taxon>Actinomycetes</taxon>
        <taxon>Micrococcales</taxon>
        <taxon>Microbacteriaceae</taxon>
        <taxon>Microbacterium</taxon>
    </lineage>
</organism>
<dbReference type="SUPFAM" id="SSF53850">
    <property type="entry name" value="Periplasmic binding protein-like II"/>
    <property type="match status" value="1"/>
</dbReference>
<name>A0A0M2HWQ4_9MICO</name>
<protein>
    <submittedName>
        <fullName evidence="4">Multiple sugar-binding protein</fullName>
    </submittedName>
</protein>
<proteinExistence type="inferred from homology"/>
<reference evidence="4 5" key="1">
    <citation type="submission" date="2015-02" db="EMBL/GenBank/DDBJ databases">
        <title>Draft genome sequences of ten Microbacterium spp. with emphasis on heavy metal contaminated environments.</title>
        <authorList>
            <person name="Corretto E."/>
        </authorList>
    </citation>
    <scope>NUCLEOTIDE SEQUENCE [LARGE SCALE GENOMIC DNA]</scope>
    <source>
        <strain evidence="4 5">SA35</strain>
    </source>
</reference>
<evidence type="ECO:0000256" key="1">
    <source>
        <dbReference type="ARBA" id="ARBA00008520"/>
    </source>
</evidence>
<comment type="similarity">
    <text evidence="1">Belongs to the bacterial solute-binding protein 1 family.</text>
</comment>
<comment type="caution">
    <text evidence="4">The sequence shown here is derived from an EMBL/GenBank/DDBJ whole genome shotgun (WGS) entry which is preliminary data.</text>
</comment>
<dbReference type="STRING" id="273678.RS84_00056"/>
<dbReference type="Gene3D" id="3.40.190.10">
    <property type="entry name" value="Periplasmic binding protein-like II"/>
    <property type="match status" value="2"/>
</dbReference>
<dbReference type="InterPro" id="IPR006059">
    <property type="entry name" value="SBP"/>
</dbReference>
<dbReference type="PANTHER" id="PTHR43649:SF29">
    <property type="entry name" value="OSMOPROTECTIVE COMPOUNDS-BINDING PROTEIN GGTB"/>
    <property type="match status" value="1"/>
</dbReference>
<sequence>MGLSQRSRRLVPLAFLGVAGVALAGCGAPGAPGGGGGDGGGDSNTVTIYGTIVDDEAKLLQQSWKDWAEENDITIKYEGSQDFETQLGTRAQGGNPPDIAIFPQPGLLADFASRDYLKPAPAAVEANAKEYWTEDWVKYGTVGDTFYGAPLMANVKGWIWYSPAKFKEWGVEVPTTLDELNTLTATIQSKTGTAPWCAGFESGTATGWPGTDWIEDYVLRTSGTEVYDNWVAGDVPFTDPAIKGAFDSVGEILLNPSYVNAGFGDVRSINSTAFGDVAPKVASGECALTHQASFLSGFYPEGTNIAEDGDVWAFMLPGKTADETTVTGGGEIVGAFSDSEATQKVLEYLSSPEWANSRVSLGGVTSANNGLDPENAKDPILQETIKILQDPDTTFRFDGSDLMPGAVGAGTFWKGMVDWVNGASTDDVLTQIQTGWPSS</sequence>
<keyword evidence="2" id="KW-0813">Transport</keyword>
<gene>
    <name evidence="4" type="primary">msmE_1</name>
    <name evidence="4" type="ORF">RS84_00056</name>
</gene>
<dbReference type="PROSITE" id="PS51257">
    <property type="entry name" value="PROKAR_LIPOPROTEIN"/>
    <property type="match status" value="1"/>
</dbReference>
<evidence type="ECO:0000313" key="4">
    <source>
        <dbReference type="EMBL" id="KJL49350.1"/>
    </source>
</evidence>